<dbReference type="AlphaFoldDB" id="V4HEV1"/>
<comment type="caution">
    <text evidence="2">The sequence shown here is derived from an EMBL/GenBank/DDBJ whole genome shotgun (WGS) entry which is preliminary data.</text>
</comment>
<dbReference type="Proteomes" id="UP000017840">
    <property type="component" value="Unassembled WGS sequence"/>
</dbReference>
<name>V4HEV1_9EURY</name>
<dbReference type="CDD" id="cd00448">
    <property type="entry name" value="YjgF_YER057c_UK114_family"/>
    <property type="match status" value="1"/>
</dbReference>
<keyword evidence="3" id="KW-1185">Reference proteome</keyword>
<dbReference type="GO" id="GO:0019239">
    <property type="term" value="F:deaminase activity"/>
    <property type="evidence" value="ECO:0007669"/>
    <property type="project" value="TreeGrafter"/>
</dbReference>
<proteinExistence type="inferred from homology"/>
<dbReference type="GO" id="GO:0005829">
    <property type="term" value="C:cytosol"/>
    <property type="evidence" value="ECO:0007669"/>
    <property type="project" value="TreeGrafter"/>
</dbReference>
<accession>V4HEV1</accession>
<evidence type="ECO:0000256" key="1">
    <source>
        <dbReference type="ARBA" id="ARBA00010552"/>
    </source>
</evidence>
<evidence type="ECO:0000313" key="2">
    <source>
        <dbReference type="EMBL" id="ESP89230.1"/>
    </source>
</evidence>
<dbReference type="Pfam" id="PF01042">
    <property type="entry name" value="Ribonuc_L-PSP"/>
    <property type="match status" value="1"/>
</dbReference>
<dbReference type="Gene3D" id="3.30.1330.40">
    <property type="entry name" value="RutC-like"/>
    <property type="match status" value="1"/>
</dbReference>
<dbReference type="eggNOG" id="arCOG01630">
    <property type="taxonomic scope" value="Archaea"/>
</dbReference>
<protein>
    <submittedName>
        <fullName evidence="2">Putative translation initiation inhibitor, yjgF family protein</fullName>
    </submittedName>
</protein>
<dbReference type="EMBL" id="ASGZ01000013">
    <property type="protein sequence ID" value="ESP89230.1"/>
    <property type="molecule type" value="Genomic_DNA"/>
</dbReference>
<sequence>MYERRDRHGVRKTVIDPGVGEQLDAFDDSEVDGLVHSNGVAVGMDGYTRVFLSGVVALDDEENVVGVGDVETQTRTVLETIESYLAELGGGMDDIVRVRVYVDSVADEEFVTVHEVRDEFFDPEHYPASTLVEVESLAFDDLLIEVDADAVVPDDGWDVAAPVETDPEE</sequence>
<dbReference type="PANTHER" id="PTHR11803:SF58">
    <property type="entry name" value="PROTEIN HMF1-RELATED"/>
    <property type="match status" value="1"/>
</dbReference>
<dbReference type="PANTHER" id="PTHR11803">
    <property type="entry name" value="2-IMINOBUTANOATE/2-IMINOPROPANOATE DEAMINASE RIDA"/>
    <property type="match status" value="1"/>
</dbReference>
<comment type="similarity">
    <text evidence="1">Belongs to the RutC family.</text>
</comment>
<organism evidence="2 3">
    <name type="scientific">Candidatus Halobonum tyrrellensis G22</name>
    <dbReference type="NCBI Taxonomy" id="1324957"/>
    <lineage>
        <taxon>Archaea</taxon>
        <taxon>Methanobacteriati</taxon>
        <taxon>Methanobacteriota</taxon>
        <taxon>Stenosarchaea group</taxon>
        <taxon>Halobacteria</taxon>
        <taxon>Halobacteriales</taxon>
        <taxon>Haloferacaceae</taxon>
        <taxon>Candidatus Halobonum</taxon>
    </lineage>
</organism>
<dbReference type="InterPro" id="IPR006175">
    <property type="entry name" value="YjgF/YER057c/UK114"/>
</dbReference>
<dbReference type="InterPro" id="IPR035959">
    <property type="entry name" value="RutC-like_sf"/>
</dbReference>
<dbReference type="SUPFAM" id="SSF55298">
    <property type="entry name" value="YjgF-like"/>
    <property type="match status" value="1"/>
</dbReference>
<gene>
    <name evidence="2" type="ORF">K933_04411</name>
</gene>
<dbReference type="STRING" id="1324957.K933_04411"/>
<evidence type="ECO:0000313" key="3">
    <source>
        <dbReference type="Proteomes" id="UP000017840"/>
    </source>
</evidence>
<reference evidence="2 3" key="1">
    <citation type="journal article" date="2013" name="Genome Announc.">
        <title>Draft Genome Sequence of 'Candidatus Halobonum tyrrellensis' Strain G22, Isolated from the Hypersaline Waters of Lake Tyrrell, Australia.</title>
        <authorList>
            <person name="Ugalde J.A."/>
            <person name="Narasingarao P."/>
            <person name="Kuo S."/>
            <person name="Podell S."/>
            <person name="Allen E.E."/>
        </authorList>
    </citation>
    <scope>NUCLEOTIDE SEQUENCE [LARGE SCALE GENOMIC DNA]</scope>
    <source>
        <strain evidence="2 3">G22</strain>
    </source>
</reference>